<dbReference type="AlphaFoldDB" id="A0A815R8W7"/>
<reference evidence="2" key="1">
    <citation type="submission" date="2021-02" db="EMBL/GenBank/DDBJ databases">
        <authorList>
            <person name="Nowell W R."/>
        </authorList>
    </citation>
    <scope>NUCLEOTIDE SEQUENCE</scope>
</reference>
<proteinExistence type="predicted"/>
<evidence type="ECO:0000313" key="1">
    <source>
        <dbReference type="EMBL" id="CAF0825651.1"/>
    </source>
</evidence>
<name>A0A815R8W7_ADIRI</name>
<sequence>MVFDIQTGHARQVNDVSGGFDGPVSDNEILLKGSELIIVEDLYVELWLKLKIEDDGTGQMKNVKETIEFANKYFH</sequence>
<comment type="caution">
    <text evidence="2">The sequence shown here is derived from an EMBL/GenBank/DDBJ whole genome shotgun (WGS) entry which is preliminary data.</text>
</comment>
<evidence type="ECO:0000313" key="4">
    <source>
        <dbReference type="Proteomes" id="UP000663852"/>
    </source>
</evidence>
<dbReference type="EMBL" id="CAJNOR010000169">
    <property type="protein sequence ID" value="CAF0825651.1"/>
    <property type="molecule type" value="Genomic_DNA"/>
</dbReference>
<protein>
    <submittedName>
        <fullName evidence="2">Uncharacterized protein</fullName>
    </submittedName>
</protein>
<dbReference type="EMBL" id="CAJNOJ010000510">
    <property type="protein sequence ID" value="CAF1472059.1"/>
    <property type="molecule type" value="Genomic_DNA"/>
</dbReference>
<dbReference type="Proteomes" id="UP000663852">
    <property type="component" value="Unassembled WGS sequence"/>
</dbReference>
<evidence type="ECO:0000313" key="2">
    <source>
        <dbReference type="EMBL" id="CAF1472059.1"/>
    </source>
</evidence>
<dbReference type="Proteomes" id="UP000663828">
    <property type="component" value="Unassembled WGS sequence"/>
</dbReference>
<organism evidence="2 4">
    <name type="scientific">Adineta ricciae</name>
    <name type="common">Rotifer</name>
    <dbReference type="NCBI Taxonomy" id="249248"/>
    <lineage>
        <taxon>Eukaryota</taxon>
        <taxon>Metazoa</taxon>
        <taxon>Spiralia</taxon>
        <taxon>Gnathifera</taxon>
        <taxon>Rotifera</taxon>
        <taxon>Eurotatoria</taxon>
        <taxon>Bdelloidea</taxon>
        <taxon>Adinetida</taxon>
        <taxon>Adinetidae</taxon>
        <taxon>Adineta</taxon>
    </lineage>
</organism>
<gene>
    <name evidence="2" type="ORF">EDS130_LOCUS40863</name>
    <name evidence="1" type="ORF">XAT740_LOCUS4192</name>
</gene>
<evidence type="ECO:0000313" key="3">
    <source>
        <dbReference type="Proteomes" id="UP000663828"/>
    </source>
</evidence>
<accession>A0A815R8W7</accession>
<keyword evidence="3" id="KW-1185">Reference proteome</keyword>